<organism evidence="2 3">
    <name type="scientific">Micromonospora viridifaciens</name>
    <dbReference type="NCBI Taxonomy" id="1881"/>
    <lineage>
        <taxon>Bacteria</taxon>
        <taxon>Bacillati</taxon>
        <taxon>Actinomycetota</taxon>
        <taxon>Actinomycetes</taxon>
        <taxon>Micromonosporales</taxon>
        <taxon>Micromonosporaceae</taxon>
        <taxon>Micromonospora</taxon>
    </lineage>
</organism>
<dbReference type="EMBL" id="LT607411">
    <property type="protein sequence ID" value="SCF23422.1"/>
    <property type="molecule type" value="Genomic_DNA"/>
</dbReference>
<name>A0A1C4YRL1_MICVI</name>
<accession>A0A1C4YRL1</accession>
<gene>
    <name evidence="2" type="ORF">GA0074695_4608</name>
</gene>
<dbReference type="RefSeq" id="WP_089008086.1">
    <property type="nucleotide sequence ID" value="NZ_LT607411.1"/>
</dbReference>
<dbReference type="Proteomes" id="UP000198242">
    <property type="component" value="Chromosome I"/>
</dbReference>
<protein>
    <submittedName>
        <fullName evidence="2">Uncharacterized protein</fullName>
    </submittedName>
</protein>
<reference evidence="3" key="1">
    <citation type="submission" date="2016-06" db="EMBL/GenBank/DDBJ databases">
        <authorList>
            <person name="Varghese N."/>
            <person name="Submissions Spin"/>
        </authorList>
    </citation>
    <scope>NUCLEOTIDE SEQUENCE [LARGE SCALE GENOMIC DNA]</scope>
    <source>
        <strain evidence="3">DSM 43909</strain>
    </source>
</reference>
<keyword evidence="3" id="KW-1185">Reference proteome</keyword>
<evidence type="ECO:0000313" key="3">
    <source>
        <dbReference type="Proteomes" id="UP000198242"/>
    </source>
</evidence>
<sequence>MTAILVMLAVVAAVLAAAFGYVGWRDRRRLSSDDDPDVVRAARAESHRRAAEREHVQHDGWNNAGHGFGG</sequence>
<evidence type="ECO:0000256" key="1">
    <source>
        <dbReference type="SAM" id="MobiDB-lite"/>
    </source>
</evidence>
<proteinExistence type="predicted"/>
<feature type="region of interest" description="Disordered" evidence="1">
    <location>
        <begin position="43"/>
        <end position="70"/>
    </location>
</feature>
<evidence type="ECO:0000313" key="2">
    <source>
        <dbReference type="EMBL" id="SCF23422.1"/>
    </source>
</evidence>
<dbReference type="AlphaFoldDB" id="A0A1C4YRL1"/>
<feature type="compositionally biased region" description="Basic and acidic residues" evidence="1">
    <location>
        <begin position="43"/>
        <end position="58"/>
    </location>
</feature>